<name>A0A1N6MRP2_9GAMM</name>
<accession>A0A1N6MRP2</accession>
<evidence type="ECO:0000313" key="1">
    <source>
        <dbReference type="EMBL" id="SIP71501.1"/>
    </source>
</evidence>
<dbReference type="EMBL" id="FTLG01000022">
    <property type="protein sequence ID" value="SIP71501.1"/>
    <property type="molecule type" value="Genomic_DNA"/>
</dbReference>
<sequence>MFLISPSNRWLRIIRLLLGGVGIIGYRKYTFCGDDYADKPTRSI</sequence>
<gene>
    <name evidence="1" type="ORF">XIS1_1180054</name>
</gene>
<protein>
    <submittedName>
        <fullName evidence="1">Uncharacterized protein</fullName>
    </submittedName>
</protein>
<dbReference type="AlphaFoldDB" id="A0A1N6MRP2"/>
<evidence type="ECO:0000313" key="2">
    <source>
        <dbReference type="Proteomes" id="UP000196435"/>
    </source>
</evidence>
<dbReference type="Proteomes" id="UP000196435">
    <property type="component" value="Unassembled WGS sequence"/>
</dbReference>
<reference evidence="2" key="1">
    <citation type="submission" date="2016-12" db="EMBL/GenBank/DDBJ databases">
        <authorList>
            <person name="Gaudriault S."/>
        </authorList>
    </citation>
    <scope>NUCLEOTIDE SEQUENCE [LARGE SCALE GENOMIC DNA]</scope>
    <source>
        <strain evidence="2">HGB1681 (deposited as PTA-6826 in the American Type Culture Collection)</strain>
    </source>
</reference>
<organism evidence="1 2">
    <name type="scientific">Xenorhabdus innexi</name>
    <dbReference type="NCBI Taxonomy" id="290109"/>
    <lineage>
        <taxon>Bacteria</taxon>
        <taxon>Pseudomonadati</taxon>
        <taxon>Pseudomonadota</taxon>
        <taxon>Gammaproteobacteria</taxon>
        <taxon>Enterobacterales</taxon>
        <taxon>Morganellaceae</taxon>
        <taxon>Xenorhabdus</taxon>
    </lineage>
</organism>
<proteinExistence type="predicted"/>